<keyword evidence="3" id="KW-1003">Cell membrane</keyword>
<accession>A0A7R7DTB0</accession>
<keyword evidence="6 8" id="KW-0472">Membrane</keyword>
<evidence type="ECO:0000256" key="2">
    <source>
        <dbReference type="ARBA" id="ARBA00010792"/>
    </source>
</evidence>
<gene>
    <name evidence="10" type="ORF">Athai_49260</name>
</gene>
<sequence length="422" mass="43880">MSLILLADASTGGGLAGTVADWATKIMDVAGSPGAGLANALDSIIPVLPSEVILPLAGFAASRGSINLYAALVWTTIGSIVGSVVMYYIGAAFGRERVLRWAAKIPLVQVHEVERTEAFFRRHGSKAVFFGRFIPVFRSLISLPAGLERMPLAKFTLLSAAGSAIWNTVFVLAGYSLGANWATVEKYGSYFSKAIIVLIVLAIAYFVISRLLRRRREAAQREADEHPGFGMVGEHREADEHPGFADFARGADAGPGFAGGAGHPGGSSYPDGAGRGAPRGAAGDVAGGADVAFGPGGAPGPGRGGAPYPPGRPRHAAAPDPDPYPGGHAADPRDGRRLDESTSFRPGGHAADPRDDRRLDEPTSFRPGGRPAAGPDGGRHGQPVTDARDAPRTGAEDSEPTLVKRFHGTVYGSRPTEPGGRP</sequence>
<feature type="region of interest" description="Disordered" evidence="7">
    <location>
        <begin position="255"/>
        <end position="422"/>
    </location>
</feature>
<dbReference type="AlphaFoldDB" id="A0A7R7DTB0"/>
<evidence type="ECO:0000256" key="4">
    <source>
        <dbReference type="ARBA" id="ARBA00022692"/>
    </source>
</evidence>
<evidence type="ECO:0000256" key="6">
    <source>
        <dbReference type="ARBA" id="ARBA00023136"/>
    </source>
</evidence>
<feature type="transmembrane region" description="Helical" evidence="8">
    <location>
        <begin position="155"/>
        <end position="178"/>
    </location>
</feature>
<feature type="compositionally biased region" description="Low complexity" evidence="7">
    <location>
        <begin position="270"/>
        <end position="293"/>
    </location>
</feature>
<dbReference type="GO" id="GO:0005886">
    <property type="term" value="C:plasma membrane"/>
    <property type="evidence" value="ECO:0007669"/>
    <property type="project" value="UniProtKB-SubCell"/>
</dbReference>
<dbReference type="PANTHER" id="PTHR42709:SF6">
    <property type="entry name" value="UNDECAPRENYL PHOSPHATE TRANSPORTER A"/>
    <property type="match status" value="1"/>
</dbReference>
<protein>
    <recommendedName>
        <fullName evidence="9">VTT domain-containing protein</fullName>
    </recommendedName>
</protein>
<feature type="transmembrane region" description="Helical" evidence="8">
    <location>
        <begin position="190"/>
        <end position="208"/>
    </location>
</feature>
<dbReference type="RefSeq" id="WP_239157135.1">
    <property type="nucleotide sequence ID" value="NZ_AP023355.1"/>
</dbReference>
<dbReference type="KEGG" id="atl:Athai_49260"/>
<evidence type="ECO:0000256" key="8">
    <source>
        <dbReference type="SAM" id="Phobius"/>
    </source>
</evidence>
<keyword evidence="11" id="KW-1185">Reference proteome</keyword>
<dbReference type="PANTHER" id="PTHR42709">
    <property type="entry name" value="ALKALINE PHOSPHATASE LIKE PROTEIN"/>
    <property type="match status" value="1"/>
</dbReference>
<evidence type="ECO:0000256" key="7">
    <source>
        <dbReference type="SAM" id="MobiDB-lite"/>
    </source>
</evidence>
<evidence type="ECO:0000256" key="1">
    <source>
        <dbReference type="ARBA" id="ARBA00004651"/>
    </source>
</evidence>
<organism evidence="10 11">
    <name type="scientific">Actinocatenispora thailandica</name>
    <dbReference type="NCBI Taxonomy" id="227318"/>
    <lineage>
        <taxon>Bacteria</taxon>
        <taxon>Bacillati</taxon>
        <taxon>Actinomycetota</taxon>
        <taxon>Actinomycetes</taxon>
        <taxon>Micromonosporales</taxon>
        <taxon>Micromonosporaceae</taxon>
        <taxon>Actinocatenispora</taxon>
    </lineage>
</organism>
<name>A0A7R7DTB0_9ACTN</name>
<feature type="compositionally biased region" description="Gly residues" evidence="7">
    <location>
        <begin position="256"/>
        <end position="265"/>
    </location>
</feature>
<dbReference type="EMBL" id="AP023355">
    <property type="protein sequence ID" value="BCJ37423.1"/>
    <property type="molecule type" value="Genomic_DNA"/>
</dbReference>
<evidence type="ECO:0000259" key="9">
    <source>
        <dbReference type="Pfam" id="PF09335"/>
    </source>
</evidence>
<evidence type="ECO:0000313" key="10">
    <source>
        <dbReference type="EMBL" id="BCJ37423.1"/>
    </source>
</evidence>
<dbReference type="InterPro" id="IPR032816">
    <property type="entry name" value="VTT_dom"/>
</dbReference>
<keyword evidence="4 8" id="KW-0812">Transmembrane</keyword>
<evidence type="ECO:0000313" key="11">
    <source>
        <dbReference type="Proteomes" id="UP000611640"/>
    </source>
</evidence>
<feature type="compositionally biased region" description="Basic and acidic residues" evidence="7">
    <location>
        <begin position="351"/>
        <end position="363"/>
    </location>
</feature>
<dbReference type="InterPro" id="IPR051311">
    <property type="entry name" value="DedA_domain"/>
</dbReference>
<reference evidence="10 11" key="1">
    <citation type="submission" date="2020-08" db="EMBL/GenBank/DDBJ databases">
        <title>Whole genome shotgun sequence of Actinocatenispora thailandica NBRC 105041.</title>
        <authorList>
            <person name="Komaki H."/>
            <person name="Tamura T."/>
        </authorList>
    </citation>
    <scope>NUCLEOTIDE SEQUENCE [LARGE SCALE GENOMIC DNA]</scope>
    <source>
        <strain evidence="10 11">NBRC 105041</strain>
    </source>
</reference>
<feature type="transmembrane region" description="Helical" evidence="8">
    <location>
        <begin position="68"/>
        <end position="90"/>
    </location>
</feature>
<evidence type="ECO:0000256" key="3">
    <source>
        <dbReference type="ARBA" id="ARBA00022475"/>
    </source>
</evidence>
<dbReference type="Pfam" id="PF09335">
    <property type="entry name" value="VTT_dom"/>
    <property type="match status" value="1"/>
</dbReference>
<feature type="compositionally biased region" description="Basic and acidic residues" evidence="7">
    <location>
        <begin position="386"/>
        <end position="395"/>
    </location>
</feature>
<keyword evidence="5 8" id="KW-1133">Transmembrane helix</keyword>
<feature type="compositionally biased region" description="Gly residues" evidence="7">
    <location>
        <begin position="294"/>
        <end position="305"/>
    </location>
</feature>
<dbReference type="Proteomes" id="UP000611640">
    <property type="component" value="Chromosome"/>
</dbReference>
<comment type="similarity">
    <text evidence="2">Belongs to the DedA family.</text>
</comment>
<proteinExistence type="inferred from homology"/>
<feature type="domain" description="VTT" evidence="9">
    <location>
        <begin position="48"/>
        <end position="176"/>
    </location>
</feature>
<evidence type="ECO:0000256" key="5">
    <source>
        <dbReference type="ARBA" id="ARBA00022989"/>
    </source>
</evidence>
<feature type="compositionally biased region" description="Basic and acidic residues" evidence="7">
    <location>
        <begin position="330"/>
        <end position="342"/>
    </location>
</feature>
<comment type="subcellular location">
    <subcellularLocation>
        <location evidence="1">Cell membrane</location>
        <topology evidence="1">Multi-pass membrane protein</topology>
    </subcellularLocation>
</comment>